<comment type="caution">
    <text evidence="1">The sequence shown here is derived from an EMBL/GenBank/DDBJ whole genome shotgun (WGS) entry which is preliminary data.</text>
</comment>
<organism evidence="1">
    <name type="scientific">marine sediment metagenome</name>
    <dbReference type="NCBI Taxonomy" id="412755"/>
    <lineage>
        <taxon>unclassified sequences</taxon>
        <taxon>metagenomes</taxon>
        <taxon>ecological metagenomes</taxon>
    </lineage>
</organism>
<protein>
    <submittedName>
        <fullName evidence="1">Uncharacterized protein</fullName>
    </submittedName>
</protein>
<sequence>NHSYVPDEFRDYHIWIVWNNKAMIVPFKVKT</sequence>
<dbReference type="EMBL" id="BART01009454">
    <property type="protein sequence ID" value="GAG68719.1"/>
    <property type="molecule type" value="Genomic_DNA"/>
</dbReference>
<proteinExistence type="predicted"/>
<accession>X0ZH94</accession>
<name>X0ZH94_9ZZZZ</name>
<gene>
    <name evidence="1" type="ORF">S01H4_20956</name>
</gene>
<reference evidence="1" key="1">
    <citation type="journal article" date="2014" name="Front. Microbiol.">
        <title>High frequency of phylogenetically diverse reductive dehalogenase-homologous genes in deep subseafloor sedimentary metagenomes.</title>
        <authorList>
            <person name="Kawai M."/>
            <person name="Futagami T."/>
            <person name="Toyoda A."/>
            <person name="Takaki Y."/>
            <person name="Nishi S."/>
            <person name="Hori S."/>
            <person name="Arai W."/>
            <person name="Tsubouchi T."/>
            <person name="Morono Y."/>
            <person name="Uchiyama I."/>
            <person name="Ito T."/>
            <person name="Fujiyama A."/>
            <person name="Inagaki F."/>
            <person name="Takami H."/>
        </authorList>
    </citation>
    <scope>NUCLEOTIDE SEQUENCE</scope>
    <source>
        <strain evidence="1">Expedition CK06-06</strain>
    </source>
</reference>
<evidence type="ECO:0000313" key="1">
    <source>
        <dbReference type="EMBL" id="GAG68719.1"/>
    </source>
</evidence>
<dbReference type="AlphaFoldDB" id="X0ZH94"/>
<feature type="non-terminal residue" evidence="1">
    <location>
        <position position="1"/>
    </location>
</feature>